<evidence type="ECO:0000313" key="2">
    <source>
        <dbReference type="Proteomes" id="UP000702964"/>
    </source>
</evidence>
<dbReference type="AlphaFoldDB" id="A0A8J4VYG0"/>
<organism evidence="1 2">
    <name type="scientific">Phytophthora kernoviae 00238/432</name>
    <dbReference type="NCBI Taxonomy" id="1284355"/>
    <lineage>
        <taxon>Eukaryota</taxon>
        <taxon>Sar</taxon>
        <taxon>Stramenopiles</taxon>
        <taxon>Oomycota</taxon>
        <taxon>Peronosporomycetes</taxon>
        <taxon>Peronosporales</taxon>
        <taxon>Peronosporaceae</taxon>
        <taxon>Phytophthora</taxon>
    </lineage>
</organism>
<proteinExistence type="predicted"/>
<reference evidence="1" key="2">
    <citation type="submission" date="2020-02" db="EMBL/GenBank/DDBJ databases">
        <authorList>
            <person name="Studholme D.J."/>
        </authorList>
    </citation>
    <scope>NUCLEOTIDE SEQUENCE</scope>
    <source>
        <strain evidence="1">00238/432</strain>
    </source>
</reference>
<dbReference type="EMBL" id="AOFI03001240">
    <property type="protein sequence ID" value="KAF4314903.1"/>
    <property type="molecule type" value="Genomic_DNA"/>
</dbReference>
<name>A0A8J4VYG0_9STRA</name>
<protein>
    <submittedName>
        <fullName evidence="1">Uncharacterized protein</fullName>
    </submittedName>
</protein>
<reference evidence="1" key="1">
    <citation type="journal article" date="2015" name="Genom Data">
        <title>Draft genome sequences of Phytophthora kernoviae and Phytophthora ramorum lineage EU2 from Scotland.</title>
        <authorList>
            <person name="Sambles C."/>
            <person name="Schlenzig A."/>
            <person name="O'Neill P."/>
            <person name="Grant M."/>
            <person name="Studholme D.J."/>
        </authorList>
    </citation>
    <scope>NUCLEOTIDE SEQUENCE</scope>
    <source>
        <strain evidence="1">00238/432</strain>
    </source>
</reference>
<feature type="non-terminal residue" evidence="1">
    <location>
        <position position="167"/>
    </location>
</feature>
<gene>
    <name evidence="1" type="ORF">G195_011281</name>
</gene>
<accession>A0A8J4VYG0</accession>
<comment type="caution">
    <text evidence="1">The sequence shown here is derived from an EMBL/GenBank/DDBJ whole genome shotgun (WGS) entry which is preliminary data.</text>
</comment>
<dbReference type="Proteomes" id="UP000702964">
    <property type="component" value="Unassembled WGS sequence"/>
</dbReference>
<evidence type="ECO:0000313" key="1">
    <source>
        <dbReference type="EMBL" id="KAF4314903.1"/>
    </source>
</evidence>
<sequence length="167" mass="18410">MVSPATAATTHANARVRNDLLRLAGRATFVKAMAEVGVVIPIDDFPLSLVGAAGPKCLLNKPLQHALSEYARRSGTSLPAFMELVRGQTASDYRPNKNLMPAVLNNLCKDYKHLEALNKIVREGVEVRLKKTPPLQVQRPPNHGSARDRLNVLRKDIRKEQDAGRCL</sequence>